<organism evidence="6 7">
    <name type="scientific">Candidatus Woesebacteria bacterium RIFOXYA1_FULL_43_9</name>
    <dbReference type="NCBI Taxonomy" id="1802534"/>
    <lineage>
        <taxon>Bacteria</taxon>
        <taxon>Candidatus Woeseibacteriota</taxon>
    </lineage>
</organism>
<dbReference type="Gene3D" id="4.10.640.10">
    <property type="entry name" value="Ribosomal protein S18"/>
    <property type="match status" value="1"/>
</dbReference>
<evidence type="ECO:0000256" key="1">
    <source>
        <dbReference type="ARBA" id="ARBA00005589"/>
    </source>
</evidence>
<comment type="subunit">
    <text evidence="4">Part of the 30S ribosomal subunit. Forms a tight heterodimer with protein bS6.</text>
</comment>
<dbReference type="HAMAP" id="MF_00270">
    <property type="entry name" value="Ribosomal_bS18"/>
    <property type="match status" value="1"/>
</dbReference>
<dbReference type="GO" id="GO:0022627">
    <property type="term" value="C:cytosolic small ribosomal subunit"/>
    <property type="evidence" value="ECO:0007669"/>
    <property type="project" value="TreeGrafter"/>
</dbReference>
<comment type="caution">
    <text evidence="6">The sequence shown here is derived from an EMBL/GenBank/DDBJ whole genome shotgun (WGS) entry which is preliminary data.</text>
</comment>
<dbReference type="InterPro" id="IPR036870">
    <property type="entry name" value="Ribosomal_bS18_sf"/>
</dbReference>
<dbReference type="Proteomes" id="UP000179241">
    <property type="component" value="Unassembled WGS sequence"/>
</dbReference>
<evidence type="ECO:0000313" key="7">
    <source>
        <dbReference type="Proteomes" id="UP000179241"/>
    </source>
</evidence>
<dbReference type="GO" id="GO:0070181">
    <property type="term" value="F:small ribosomal subunit rRNA binding"/>
    <property type="evidence" value="ECO:0007669"/>
    <property type="project" value="TreeGrafter"/>
</dbReference>
<reference evidence="6 7" key="1">
    <citation type="journal article" date="2016" name="Nat. Commun.">
        <title>Thousands of microbial genomes shed light on interconnected biogeochemical processes in an aquifer system.</title>
        <authorList>
            <person name="Anantharaman K."/>
            <person name="Brown C.T."/>
            <person name="Hug L.A."/>
            <person name="Sharon I."/>
            <person name="Castelle C.J."/>
            <person name="Probst A.J."/>
            <person name="Thomas B.C."/>
            <person name="Singh A."/>
            <person name="Wilkins M.J."/>
            <person name="Karaoz U."/>
            <person name="Brodie E.L."/>
            <person name="Williams K.H."/>
            <person name="Hubbard S.S."/>
            <person name="Banfield J.F."/>
        </authorList>
    </citation>
    <scope>NUCLEOTIDE SEQUENCE [LARGE SCALE GENOMIC DNA]</scope>
</reference>
<gene>
    <name evidence="4" type="primary">rpsR</name>
    <name evidence="6" type="ORF">A2188_01010</name>
</gene>
<sequence length="79" mass="9190">MQKKNKRKIIIRPLHEKCPFCVDKTVPSLKKVEVLGKFLTDRARIMSRERSGVCTKHQKILSAEIKKARFLALLTVTER</sequence>
<dbReference type="GO" id="GO:0003735">
    <property type="term" value="F:structural constituent of ribosome"/>
    <property type="evidence" value="ECO:0007669"/>
    <property type="project" value="InterPro"/>
</dbReference>
<evidence type="ECO:0000256" key="3">
    <source>
        <dbReference type="ARBA" id="ARBA00023274"/>
    </source>
</evidence>
<dbReference type="PANTHER" id="PTHR13479:SF40">
    <property type="entry name" value="SMALL RIBOSOMAL SUBUNIT PROTEIN BS18M"/>
    <property type="match status" value="1"/>
</dbReference>
<evidence type="ECO:0000256" key="2">
    <source>
        <dbReference type="ARBA" id="ARBA00022980"/>
    </source>
</evidence>
<dbReference type="InterPro" id="IPR001648">
    <property type="entry name" value="Ribosomal_bS18"/>
</dbReference>
<keyword evidence="4" id="KW-0694">RNA-binding</keyword>
<keyword evidence="2 4" id="KW-0689">Ribosomal protein</keyword>
<keyword evidence="4" id="KW-0699">rRNA-binding</keyword>
<dbReference type="SUPFAM" id="SSF46911">
    <property type="entry name" value="Ribosomal protein S18"/>
    <property type="match status" value="1"/>
</dbReference>
<keyword evidence="3 4" id="KW-0687">Ribonucleoprotein</keyword>
<dbReference type="AlphaFoldDB" id="A0A1F8CK57"/>
<dbReference type="EMBL" id="MGHU01000060">
    <property type="protein sequence ID" value="OGM76249.1"/>
    <property type="molecule type" value="Genomic_DNA"/>
</dbReference>
<evidence type="ECO:0000256" key="4">
    <source>
        <dbReference type="HAMAP-Rule" id="MF_00270"/>
    </source>
</evidence>
<dbReference type="Pfam" id="PF01084">
    <property type="entry name" value="Ribosomal_S18"/>
    <property type="match status" value="1"/>
</dbReference>
<comment type="function">
    <text evidence="4">Binds as a heterodimer with protein bS6 to the central domain of the 16S rRNA, where it helps stabilize the platform of the 30S subunit.</text>
</comment>
<evidence type="ECO:0000256" key="5">
    <source>
        <dbReference type="RuleBase" id="RU003910"/>
    </source>
</evidence>
<name>A0A1F8CK57_9BACT</name>
<dbReference type="GO" id="GO:0006412">
    <property type="term" value="P:translation"/>
    <property type="evidence" value="ECO:0007669"/>
    <property type="project" value="UniProtKB-UniRule"/>
</dbReference>
<accession>A0A1F8CK57</accession>
<dbReference type="PANTHER" id="PTHR13479">
    <property type="entry name" value="30S RIBOSOMAL PROTEIN S18"/>
    <property type="match status" value="1"/>
</dbReference>
<protein>
    <recommendedName>
        <fullName evidence="4">Small ribosomal subunit protein bS18</fullName>
    </recommendedName>
</protein>
<dbReference type="PRINTS" id="PR00974">
    <property type="entry name" value="RIBOSOMALS18"/>
</dbReference>
<proteinExistence type="inferred from homology"/>
<dbReference type="NCBIfam" id="TIGR00165">
    <property type="entry name" value="S18"/>
    <property type="match status" value="1"/>
</dbReference>
<comment type="similarity">
    <text evidence="1 4 5">Belongs to the bacterial ribosomal protein bS18 family.</text>
</comment>
<evidence type="ECO:0000313" key="6">
    <source>
        <dbReference type="EMBL" id="OGM76249.1"/>
    </source>
</evidence>